<evidence type="ECO:0000313" key="4">
    <source>
        <dbReference type="EMBL" id="WNC15177.1"/>
    </source>
</evidence>
<dbReference type="InterPro" id="IPR029479">
    <property type="entry name" value="Nitroreductase"/>
</dbReference>
<dbReference type="InterPro" id="IPR000415">
    <property type="entry name" value="Nitroreductase-like"/>
</dbReference>
<name>A0ABY9T8D0_BREBE</name>
<dbReference type="Pfam" id="PF00881">
    <property type="entry name" value="Nitroreductase"/>
    <property type="match status" value="1"/>
</dbReference>
<sequence length="211" mass="23756">MSDFSTLVKARRSAAKFIPGVEMAASELDEILALVKFAPSAFNLQHARYVIVNDDETKLRVYEAAQKQYKVKTASAVILVLGDKEAHLQAGKINEGLLQLGVIDQREYDYTVSSIQSFYENGGDMLKRDEAIRNASLSAMLFMLAAKEKGWDTCPMIGFDPEEIRRILDIPERFVPALMIAIGKEDLSGQRPRGYRKPVGEFVSYNRFQQK</sequence>
<dbReference type="PANTHER" id="PTHR43673:SF12">
    <property type="entry name" value="PROTEIN DRGA"/>
    <property type="match status" value="1"/>
</dbReference>
<dbReference type="RefSeq" id="WP_310768610.1">
    <property type="nucleotide sequence ID" value="NZ_CP134050.1"/>
</dbReference>
<dbReference type="Gene3D" id="3.40.109.10">
    <property type="entry name" value="NADH Oxidase"/>
    <property type="match status" value="1"/>
</dbReference>
<organism evidence="4 5">
    <name type="scientific">Brevibacillus brevis</name>
    <name type="common">Bacillus brevis</name>
    <dbReference type="NCBI Taxonomy" id="1393"/>
    <lineage>
        <taxon>Bacteria</taxon>
        <taxon>Bacillati</taxon>
        <taxon>Bacillota</taxon>
        <taxon>Bacilli</taxon>
        <taxon>Bacillales</taxon>
        <taxon>Paenibacillaceae</taxon>
        <taxon>Brevibacillus</taxon>
    </lineage>
</organism>
<evidence type="ECO:0000313" key="5">
    <source>
        <dbReference type="Proteomes" id="UP001256827"/>
    </source>
</evidence>
<dbReference type="SUPFAM" id="SSF55469">
    <property type="entry name" value="FMN-dependent nitroreductase-like"/>
    <property type="match status" value="1"/>
</dbReference>
<dbReference type="EMBL" id="CP134050">
    <property type="protein sequence ID" value="WNC15177.1"/>
    <property type="molecule type" value="Genomic_DNA"/>
</dbReference>
<dbReference type="PANTHER" id="PTHR43673">
    <property type="entry name" value="NAD(P)H NITROREDUCTASE YDGI-RELATED"/>
    <property type="match status" value="1"/>
</dbReference>
<keyword evidence="2" id="KW-0560">Oxidoreductase</keyword>
<protein>
    <submittedName>
        <fullName evidence="4">Nitroreductase family protein</fullName>
    </submittedName>
</protein>
<accession>A0ABY9T8D0</accession>
<evidence type="ECO:0000256" key="1">
    <source>
        <dbReference type="ARBA" id="ARBA00007118"/>
    </source>
</evidence>
<dbReference type="Proteomes" id="UP001256827">
    <property type="component" value="Chromosome"/>
</dbReference>
<feature type="domain" description="Nitroreductase" evidence="3">
    <location>
        <begin position="8"/>
        <end position="184"/>
    </location>
</feature>
<evidence type="ECO:0000259" key="3">
    <source>
        <dbReference type="Pfam" id="PF00881"/>
    </source>
</evidence>
<proteinExistence type="inferred from homology"/>
<comment type="similarity">
    <text evidence="1">Belongs to the nitroreductase family.</text>
</comment>
<keyword evidence="5" id="KW-1185">Reference proteome</keyword>
<gene>
    <name evidence="4" type="ORF">RGB73_02020</name>
</gene>
<evidence type="ECO:0000256" key="2">
    <source>
        <dbReference type="ARBA" id="ARBA00023002"/>
    </source>
</evidence>
<reference evidence="4 5" key="1">
    <citation type="submission" date="2023-09" db="EMBL/GenBank/DDBJ databases">
        <title>Complete Genome and Methylome dissection of Bacillus brevis NEB573 original source of BbsI restriction endonuclease.</title>
        <authorList>
            <person name="Fomenkov A."/>
            <person name="Roberts R.D."/>
        </authorList>
    </citation>
    <scope>NUCLEOTIDE SEQUENCE [LARGE SCALE GENOMIC DNA]</scope>
    <source>
        <strain evidence="4 5">NEB573</strain>
    </source>
</reference>
<dbReference type="CDD" id="cd02137">
    <property type="entry name" value="MhqN-like"/>
    <property type="match status" value="1"/>
</dbReference>